<evidence type="ECO:0000313" key="1">
    <source>
        <dbReference type="EMBL" id="SVB94992.1"/>
    </source>
</evidence>
<dbReference type="AlphaFoldDB" id="A0A382I6N8"/>
<dbReference type="EMBL" id="UINC01065386">
    <property type="protein sequence ID" value="SVB94992.1"/>
    <property type="molecule type" value="Genomic_DNA"/>
</dbReference>
<organism evidence="1">
    <name type="scientific">marine metagenome</name>
    <dbReference type="NCBI Taxonomy" id="408172"/>
    <lineage>
        <taxon>unclassified sequences</taxon>
        <taxon>metagenomes</taxon>
        <taxon>ecological metagenomes</taxon>
    </lineage>
</organism>
<name>A0A382I6N8_9ZZZZ</name>
<protein>
    <submittedName>
        <fullName evidence="1">Uncharacterized protein</fullName>
    </submittedName>
</protein>
<reference evidence="1" key="1">
    <citation type="submission" date="2018-05" db="EMBL/GenBank/DDBJ databases">
        <authorList>
            <person name="Lanie J.A."/>
            <person name="Ng W.-L."/>
            <person name="Kazmierczak K.M."/>
            <person name="Andrzejewski T.M."/>
            <person name="Davidsen T.M."/>
            <person name="Wayne K.J."/>
            <person name="Tettelin H."/>
            <person name="Glass J.I."/>
            <person name="Rusch D."/>
            <person name="Podicherti R."/>
            <person name="Tsui H.-C.T."/>
            <person name="Winkler M.E."/>
        </authorList>
    </citation>
    <scope>NUCLEOTIDE SEQUENCE</scope>
</reference>
<accession>A0A382I6N8</accession>
<proteinExistence type="predicted"/>
<sequence length="310" mass="35905">MNFHLKKSLLLGLLFFHLSCSGSNPVSNLLGKISSKVASSKVAQKVGKYLPTSSREFGDIYAMESQVRNHREWVQDKAKELKVTKKILGPLLNKSRQDDFQFYEYVDANLDIMTAAHKNILSNAKTEKKLIIRVQKSKRLDIESIIPGKEKTFRQQFITLDNAIIERKLSYEESILKIEKALGKRDMELVFITKQKDDWFFISQGLFDRRMELQPKINNLTSEVVNAVADSGNYIEIIGIRLNKVERLNRKLDQLDKFFVVIDKIAAKEKGGRVFIRKDHEKKEGYELRFDKSVEAYETHLEDLKMLLSD</sequence>
<gene>
    <name evidence="1" type="ORF">METZ01_LOCUS247846</name>
</gene>